<dbReference type="GO" id="GO:0005730">
    <property type="term" value="C:nucleolus"/>
    <property type="evidence" value="ECO:0007669"/>
    <property type="project" value="UniProtKB-SubCell"/>
</dbReference>
<feature type="domain" description="RRM" evidence="7">
    <location>
        <begin position="352"/>
        <end position="433"/>
    </location>
</feature>
<evidence type="ECO:0000256" key="3">
    <source>
        <dbReference type="ARBA" id="ARBA00022884"/>
    </source>
</evidence>
<protein>
    <recommendedName>
        <fullName evidence="7">RRM domain-containing protein</fullName>
    </recommendedName>
</protein>
<dbReference type="STRING" id="574566.I0YVZ5"/>
<evidence type="ECO:0000256" key="1">
    <source>
        <dbReference type="ARBA" id="ARBA00004604"/>
    </source>
</evidence>
<feature type="region of interest" description="Disordered" evidence="6">
    <location>
        <begin position="29"/>
        <end position="235"/>
    </location>
</feature>
<dbReference type="SUPFAM" id="SSF54928">
    <property type="entry name" value="RNA-binding domain, RBD"/>
    <property type="match status" value="2"/>
</dbReference>
<comment type="caution">
    <text evidence="8">The sequence shown here is derived from an EMBL/GenBank/DDBJ whole genome shotgun (WGS) entry which is preliminary data.</text>
</comment>
<evidence type="ECO:0000256" key="4">
    <source>
        <dbReference type="ARBA" id="ARBA00023242"/>
    </source>
</evidence>
<keyword evidence="4" id="KW-0539">Nucleus</keyword>
<dbReference type="RefSeq" id="XP_005647108.1">
    <property type="nucleotide sequence ID" value="XM_005647051.1"/>
</dbReference>
<dbReference type="OrthoDB" id="442677at2759"/>
<dbReference type="GO" id="GO:0003723">
    <property type="term" value="F:RNA binding"/>
    <property type="evidence" value="ECO:0007669"/>
    <property type="project" value="UniProtKB-UniRule"/>
</dbReference>
<dbReference type="PANTHER" id="PTHR23236">
    <property type="entry name" value="EUKARYOTIC TRANSLATION INITIATION FACTOR 4B/4H"/>
    <property type="match status" value="1"/>
</dbReference>
<reference evidence="8 9" key="1">
    <citation type="journal article" date="2012" name="Genome Biol.">
        <title>The genome of the polar eukaryotic microalga coccomyxa subellipsoidea reveals traits of cold adaptation.</title>
        <authorList>
            <person name="Blanc G."/>
            <person name="Agarkova I."/>
            <person name="Grimwood J."/>
            <person name="Kuo A."/>
            <person name="Brueggeman A."/>
            <person name="Dunigan D."/>
            <person name="Gurnon J."/>
            <person name="Ladunga I."/>
            <person name="Lindquist E."/>
            <person name="Lucas S."/>
            <person name="Pangilinan J."/>
            <person name="Proschold T."/>
            <person name="Salamov A."/>
            <person name="Schmutz J."/>
            <person name="Weeks D."/>
            <person name="Yamada T."/>
            <person name="Claverie J.M."/>
            <person name="Grigoriev I."/>
            <person name="Van Etten J."/>
            <person name="Lomsadze A."/>
            <person name="Borodovsky M."/>
        </authorList>
    </citation>
    <scope>NUCLEOTIDE SEQUENCE [LARGE SCALE GENOMIC DNA]</scope>
    <source>
        <strain evidence="8 9">C-169</strain>
    </source>
</reference>
<comment type="subcellular location">
    <subcellularLocation>
        <location evidence="1">Nucleus</location>
        <location evidence="1">Nucleolus</location>
    </subcellularLocation>
</comment>
<dbReference type="InterPro" id="IPR035979">
    <property type="entry name" value="RBD_domain_sf"/>
</dbReference>
<feature type="compositionally biased region" description="Acidic residues" evidence="6">
    <location>
        <begin position="190"/>
        <end position="204"/>
    </location>
</feature>
<dbReference type="Gene3D" id="3.30.70.330">
    <property type="match status" value="2"/>
</dbReference>
<keyword evidence="9" id="KW-1185">Reference proteome</keyword>
<evidence type="ECO:0000256" key="5">
    <source>
        <dbReference type="PROSITE-ProRule" id="PRU00176"/>
    </source>
</evidence>
<dbReference type="EMBL" id="AGSI01000009">
    <property type="protein sequence ID" value="EIE22564.1"/>
    <property type="molecule type" value="Genomic_DNA"/>
</dbReference>
<dbReference type="InterPro" id="IPR000504">
    <property type="entry name" value="RRM_dom"/>
</dbReference>
<evidence type="ECO:0000313" key="8">
    <source>
        <dbReference type="EMBL" id="EIE22564.1"/>
    </source>
</evidence>
<dbReference type="PROSITE" id="PS50102">
    <property type="entry name" value="RRM"/>
    <property type="match status" value="2"/>
</dbReference>
<evidence type="ECO:0000256" key="2">
    <source>
        <dbReference type="ARBA" id="ARBA00007077"/>
    </source>
</evidence>
<dbReference type="SMART" id="SM00360">
    <property type="entry name" value="RRM"/>
    <property type="match status" value="2"/>
</dbReference>
<dbReference type="KEGG" id="csl:COCSUDRAFT_63712"/>
<proteinExistence type="inferred from homology"/>
<dbReference type="AlphaFoldDB" id="I0YVZ5"/>
<accession>I0YVZ5</accession>
<feature type="compositionally biased region" description="Low complexity" evidence="6">
    <location>
        <begin position="155"/>
        <end position="168"/>
    </location>
</feature>
<feature type="domain" description="RRM" evidence="7">
    <location>
        <begin position="239"/>
        <end position="334"/>
    </location>
</feature>
<feature type="compositionally biased region" description="Low complexity" evidence="6">
    <location>
        <begin position="89"/>
        <end position="102"/>
    </location>
</feature>
<organism evidence="8 9">
    <name type="scientific">Coccomyxa subellipsoidea (strain C-169)</name>
    <name type="common">Green microalga</name>
    <dbReference type="NCBI Taxonomy" id="574566"/>
    <lineage>
        <taxon>Eukaryota</taxon>
        <taxon>Viridiplantae</taxon>
        <taxon>Chlorophyta</taxon>
        <taxon>core chlorophytes</taxon>
        <taxon>Trebouxiophyceae</taxon>
        <taxon>Trebouxiophyceae incertae sedis</taxon>
        <taxon>Coccomyxaceae</taxon>
        <taxon>Coccomyxa</taxon>
        <taxon>Coccomyxa subellipsoidea</taxon>
    </lineage>
</organism>
<dbReference type="eggNOG" id="KOG0118">
    <property type="taxonomic scope" value="Eukaryota"/>
</dbReference>
<dbReference type="CDD" id="cd12394">
    <property type="entry name" value="RRM1_RBM34"/>
    <property type="match status" value="1"/>
</dbReference>
<feature type="compositionally biased region" description="Gly residues" evidence="6">
    <location>
        <begin position="518"/>
        <end position="530"/>
    </location>
</feature>
<comment type="similarity">
    <text evidence="2">Belongs to the RRM RBM34 family.</text>
</comment>
<feature type="region of interest" description="Disordered" evidence="6">
    <location>
        <begin position="441"/>
        <end position="557"/>
    </location>
</feature>
<dbReference type="CDD" id="cd12395">
    <property type="entry name" value="RRM2_RBM34"/>
    <property type="match status" value="1"/>
</dbReference>
<dbReference type="PANTHER" id="PTHR23236:SF25">
    <property type="entry name" value="RNA-BINDING PROTEIN 34"/>
    <property type="match status" value="1"/>
</dbReference>
<feature type="compositionally biased region" description="Basic and acidic residues" evidence="6">
    <location>
        <begin position="144"/>
        <end position="154"/>
    </location>
</feature>
<dbReference type="Pfam" id="PF00076">
    <property type="entry name" value="RRM_1"/>
    <property type="match status" value="2"/>
</dbReference>
<dbReference type="InterPro" id="IPR034221">
    <property type="entry name" value="RBM34_RRM2"/>
</dbReference>
<evidence type="ECO:0000256" key="6">
    <source>
        <dbReference type="SAM" id="MobiDB-lite"/>
    </source>
</evidence>
<evidence type="ECO:0000259" key="7">
    <source>
        <dbReference type="PROSITE" id="PS50102"/>
    </source>
</evidence>
<gene>
    <name evidence="8" type="ORF">COCSUDRAFT_63712</name>
</gene>
<sequence length="557" mass="58236">MSLFQGLFTSAAGQASNLFSEQNLFRRQGKEGDAANKLNIASADTTSKKKRKSTKDQATAVPIASNEISEQPVKKKLKKEKASKHLDTSEAAPAVAAEVRPSGQAGSSNVPAAVKPKKQQRLKTDKKVAQAATGSIPPANGKKKPTDPHSKPEKASASGVAKAFAGAATEGSKRAKKMVAASDDAVAHDDNDEEHESKSDDEETTIAGGTKEPGAKEGGESAPAKQRRTEEEKAERLRRTVFVGNLPVKVKVKLIKQTFSQYGTVESVRLRSLPLKEDTKLPRHAAVAAGAVDESRGSANAYVVFSSGGSASHALAHNMREFEGRHIRVDRAAAVSKGTAGGGTQVLYESARSVFVGNLPFDTQDEELIELFGDGKGGPGNVTAVRIVRDPKTSVGKGIAFVEFSGRPAARMAMSADGRVLRGRQIRVARVAKTGAAAAAAAEAATPGGSRLRTPFSRGVKAGKMTTSAPRKDNKSGKGEGTPRAGGPAAWQGMRTKGQKKVVRGFAAKERDAPSAAPGGGKKGGDGNGAEGKLKGKRPSVAARKDKLLSTKKQKRT</sequence>
<name>I0YVZ5_COCSC</name>
<dbReference type="InterPro" id="IPR012677">
    <property type="entry name" value="Nucleotide-bd_a/b_plait_sf"/>
</dbReference>
<keyword evidence="3 5" id="KW-0694">RNA-binding</keyword>
<dbReference type="Proteomes" id="UP000007264">
    <property type="component" value="Unassembled WGS sequence"/>
</dbReference>
<dbReference type="GeneID" id="17040551"/>
<evidence type="ECO:0000313" key="9">
    <source>
        <dbReference type="Proteomes" id="UP000007264"/>
    </source>
</evidence>